<protein>
    <submittedName>
        <fullName evidence="1">Uncharacterized protein</fullName>
    </submittedName>
</protein>
<reference evidence="1" key="1">
    <citation type="submission" date="2018-05" db="EMBL/GenBank/DDBJ databases">
        <title>Draft genome of Mucuna pruriens seed.</title>
        <authorList>
            <person name="Nnadi N.E."/>
            <person name="Vos R."/>
            <person name="Hasami M.H."/>
            <person name="Devisetty U.K."/>
            <person name="Aguiy J.C."/>
        </authorList>
    </citation>
    <scope>NUCLEOTIDE SEQUENCE [LARGE SCALE GENOMIC DNA]</scope>
    <source>
        <strain evidence="1">JCA_2017</strain>
    </source>
</reference>
<gene>
    <name evidence="1" type="ORF">CR513_51519</name>
</gene>
<sequence length="88" mass="10264">NFHNSLQEDDSNIKQVYLLKEDGRKVIVSPIDNNFSFKLNFVHGIRFKFIGRNGSSHHDLLLNFQNFFCSIPTGTENPSLSQLYYQRL</sequence>
<comment type="caution">
    <text evidence="1">The sequence shown here is derived from an EMBL/GenBank/DDBJ whole genome shotgun (WGS) entry which is preliminary data.</text>
</comment>
<dbReference type="EMBL" id="QJKJ01012135">
    <property type="protein sequence ID" value="RDX69375.1"/>
    <property type="molecule type" value="Genomic_DNA"/>
</dbReference>
<dbReference type="Proteomes" id="UP000257109">
    <property type="component" value="Unassembled WGS sequence"/>
</dbReference>
<organism evidence="1 2">
    <name type="scientific">Mucuna pruriens</name>
    <name type="common">Velvet bean</name>
    <name type="synonym">Dolichos pruriens</name>
    <dbReference type="NCBI Taxonomy" id="157652"/>
    <lineage>
        <taxon>Eukaryota</taxon>
        <taxon>Viridiplantae</taxon>
        <taxon>Streptophyta</taxon>
        <taxon>Embryophyta</taxon>
        <taxon>Tracheophyta</taxon>
        <taxon>Spermatophyta</taxon>
        <taxon>Magnoliopsida</taxon>
        <taxon>eudicotyledons</taxon>
        <taxon>Gunneridae</taxon>
        <taxon>Pentapetalae</taxon>
        <taxon>rosids</taxon>
        <taxon>fabids</taxon>
        <taxon>Fabales</taxon>
        <taxon>Fabaceae</taxon>
        <taxon>Papilionoideae</taxon>
        <taxon>50 kb inversion clade</taxon>
        <taxon>NPAAA clade</taxon>
        <taxon>indigoferoid/millettioid clade</taxon>
        <taxon>Phaseoleae</taxon>
        <taxon>Mucuna</taxon>
    </lineage>
</organism>
<dbReference type="AlphaFoldDB" id="A0A371ETK4"/>
<evidence type="ECO:0000313" key="1">
    <source>
        <dbReference type="EMBL" id="RDX69375.1"/>
    </source>
</evidence>
<evidence type="ECO:0000313" key="2">
    <source>
        <dbReference type="Proteomes" id="UP000257109"/>
    </source>
</evidence>
<feature type="non-terminal residue" evidence="1">
    <location>
        <position position="1"/>
    </location>
</feature>
<name>A0A371ETK4_MUCPR</name>
<accession>A0A371ETK4</accession>
<proteinExistence type="predicted"/>
<keyword evidence="2" id="KW-1185">Reference proteome</keyword>